<accession>A0A8S1XYU3</accession>
<dbReference type="FunFam" id="1.10.510.10:FF:000571">
    <property type="entry name" value="Maternal embryonic leucine zipper kinase"/>
    <property type="match status" value="1"/>
</dbReference>
<evidence type="ECO:0000256" key="1">
    <source>
        <dbReference type="ARBA" id="ARBA00011245"/>
    </source>
</evidence>
<dbReference type="GO" id="GO:0005524">
    <property type="term" value="F:ATP binding"/>
    <property type="evidence" value="ECO:0007669"/>
    <property type="project" value="UniProtKB-UniRule"/>
</dbReference>
<keyword evidence="7" id="KW-1185">Reference proteome</keyword>
<evidence type="ECO:0000256" key="3">
    <source>
        <dbReference type="ARBA" id="ARBA00022840"/>
    </source>
</evidence>
<organism evidence="6 7">
    <name type="scientific">Paramecium octaurelia</name>
    <dbReference type="NCBI Taxonomy" id="43137"/>
    <lineage>
        <taxon>Eukaryota</taxon>
        <taxon>Sar</taxon>
        <taxon>Alveolata</taxon>
        <taxon>Ciliophora</taxon>
        <taxon>Intramacronucleata</taxon>
        <taxon>Oligohymenophorea</taxon>
        <taxon>Peniculida</taxon>
        <taxon>Parameciidae</taxon>
        <taxon>Paramecium</taxon>
    </lineage>
</organism>
<dbReference type="PROSITE" id="PS00108">
    <property type="entry name" value="PROTEIN_KINASE_ST"/>
    <property type="match status" value="1"/>
</dbReference>
<comment type="caution">
    <text evidence="6">The sequence shown here is derived from an EMBL/GenBank/DDBJ whole genome shotgun (WGS) entry which is preliminary data.</text>
</comment>
<name>A0A8S1XYU3_PAROT</name>
<comment type="subunit">
    <text evidence="1">Monomer.</text>
</comment>
<dbReference type="InterPro" id="IPR000719">
    <property type="entry name" value="Prot_kinase_dom"/>
</dbReference>
<evidence type="ECO:0000313" key="7">
    <source>
        <dbReference type="Proteomes" id="UP000683925"/>
    </source>
</evidence>
<evidence type="ECO:0000259" key="5">
    <source>
        <dbReference type="PROSITE" id="PS50011"/>
    </source>
</evidence>
<dbReference type="Pfam" id="PF00069">
    <property type="entry name" value="Pkinase"/>
    <property type="match status" value="1"/>
</dbReference>
<reference evidence="6" key="1">
    <citation type="submission" date="2021-01" db="EMBL/GenBank/DDBJ databases">
        <authorList>
            <consortium name="Genoscope - CEA"/>
            <person name="William W."/>
        </authorList>
    </citation>
    <scope>NUCLEOTIDE SEQUENCE</scope>
</reference>
<evidence type="ECO:0000256" key="2">
    <source>
        <dbReference type="ARBA" id="ARBA00022741"/>
    </source>
</evidence>
<keyword evidence="2 4" id="KW-0547">Nucleotide-binding</keyword>
<dbReference type="AlphaFoldDB" id="A0A8S1XYU3"/>
<gene>
    <name evidence="6" type="ORF">POCTA_138.1.T1380103</name>
</gene>
<protein>
    <recommendedName>
        <fullName evidence="5">Protein kinase domain-containing protein</fullName>
    </recommendedName>
</protein>
<evidence type="ECO:0000313" key="6">
    <source>
        <dbReference type="EMBL" id="CAD8206580.1"/>
    </source>
</evidence>
<dbReference type="InterPro" id="IPR008271">
    <property type="entry name" value="Ser/Thr_kinase_AS"/>
</dbReference>
<proteinExistence type="predicted"/>
<dbReference type="OrthoDB" id="541276at2759"/>
<dbReference type="SMART" id="SM00220">
    <property type="entry name" value="S_TKc"/>
    <property type="match status" value="1"/>
</dbReference>
<dbReference type="GO" id="GO:0004672">
    <property type="term" value="F:protein kinase activity"/>
    <property type="evidence" value="ECO:0007669"/>
    <property type="project" value="InterPro"/>
</dbReference>
<dbReference type="PROSITE" id="PS50011">
    <property type="entry name" value="PROTEIN_KINASE_DOM"/>
    <property type="match status" value="1"/>
</dbReference>
<dbReference type="EMBL" id="CAJJDP010000139">
    <property type="protein sequence ID" value="CAD8206580.1"/>
    <property type="molecule type" value="Genomic_DNA"/>
</dbReference>
<evidence type="ECO:0000256" key="4">
    <source>
        <dbReference type="PROSITE-ProRule" id="PRU10141"/>
    </source>
</evidence>
<keyword evidence="3 4" id="KW-0067">ATP-binding</keyword>
<dbReference type="Proteomes" id="UP000683925">
    <property type="component" value="Unassembled WGS sequence"/>
</dbReference>
<sequence>MDKQNLHLNHFFLDKNNKSNTFWDKDFRKLIQNESNFTLNNDNCICLYKKGKYFNKFIPRYYTIQGTYLFYGDKDLKGFRKLENVYMSSSIEKTSCPYQIQLMHNHNQITLYSNSEQDFTYIKLKLEQFCILIGFHNQYTIINQIGFGSTAQVFISKSLNDGSHYAIKRIRKNSKLNPQFLMEEIQVMNDLSHPNIIKLHRVFETNRHINMVLQLVEGGELLKNQRYSIRDARIIFKQLAECVDYMHQKGVMHRDLKPQNILCKTNSLDIVLADFGLATYIRAKSYIYYRCGTTGYVAPEILQYKEGTKMYTEKCDIFSLGVILYQLQILLSYLVRVYNQHPFKDVQKEKMLKNNLLVEYKFDDSIKIPQSCKDLISLMLKQNPKQRPSASEILKHEFFDEQIFEHQNQTIILQEPQSDQKRSGPSLSSYNVDMKFSTLNNGFKLFEDEVDNDEEQQNGDFVETSPLWSKRIELQRCQSYRSQASSIIIQRQQSQDFKTKKLSIFRSELKQQSLQVLQPQMDKPIYESQDFHQTPYISQNNMLLVHKKQYY</sequence>
<dbReference type="PANTHER" id="PTHR24347">
    <property type="entry name" value="SERINE/THREONINE-PROTEIN KINASE"/>
    <property type="match status" value="1"/>
</dbReference>
<feature type="binding site" evidence="4">
    <location>
        <position position="172"/>
    </location>
    <ligand>
        <name>ATP</name>
        <dbReference type="ChEBI" id="CHEBI:30616"/>
    </ligand>
</feature>
<dbReference type="PROSITE" id="PS00107">
    <property type="entry name" value="PROTEIN_KINASE_ATP"/>
    <property type="match status" value="1"/>
</dbReference>
<dbReference type="InterPro" id="IPR017441">
    <property type="entry name" value="Protein_kinase_ATP_BS"/>
</dbReference>
<dbReference type="OMA" id="NDNCICL"/>
<feature type="domain" description="Protein kinase" evidence="5">
    <location>
        <begin position="139"/>
        <end position="399"/>
    </location>
</feature>